<name>K4JSG7_9CAUD</name>
<accession>K4JSG7</accession>
<dbReference type="Proteomes" id="UP000000461">
    <property type="component" value="Segment"/>
</dbReference>
<dbReference type="OrthoDB" id="34227at10239"/>
<keyword evidence="2" id="KW-1185">Reference proteome</keyword>
<evidence type="ECO:0000313" key="2">
    <source>
        <dbReference type="Proteomes" id="UP000000461"/>
    </source>
</evidence>
<gene>
    <name evidence="1" type="ORF">CcrRogue_gp206</name>
</gene>
<protein>
    <submittedName>
        <fullName evidence="1">Uncharacterized protein</fullName>
    </submittedName>
</protein>
<evidence type="ECO:0000313" key="1">
    <source>
        <dbReference type="EMBL" id="AFU86688.1"/>
    </source>
</evidence>
<organism evidence="1 2">
    <name type="scientific">Caulobacter phage CcrRogue</name>
    <dbReference type="NCBI Taxonomy" id="2927986"/>
    <lineage>
        <taxon>Viruses</taxon>
        <taxon>Duplodnaviria</taxon>
        <taxon>Heunggongvirae</taxon>
        <taxon>Uroviricota</taxon>
        <taxon>Caudoviricetes</taxon>
        <taxon>Jeanschmidtviridae</taxon>
        <taxon>Poindextervirus</taxon>
        <taxon>Poindextervirus rogue</taxon>
    </lineage>
</organism>
<proteinExistence type="predicted"/>
<reference evidence="1 2" key="1">
    <citation type="journal article" date="2012" name="BMC Genomics">
        <title>The Caulobacter crescentus phage phiCbK: genomics of a canonical phage.</title>
        <authorList>
            <person name="Gill J.J."/>
            <person name="Berry J.D."/>
            <person name="Russell W.K."/>
            <person name="Lessor L."/>
            <person name="Escobar Garcia D.A."/>
            <person name="Hernandez D."/>
            <person name="Kane A."/>
            <person name="Keene J."/>
            <person name="Maddox M."/>
            <person name="Martin R."/>
            <person name="Mohan S."/>
            <person name="Thorn A.M."/>
            <person name="Russell D.H."/>
            <person name="Young R."/>
        </authorList>
    </citation>
    <scope>NUCLEOTIDE SEQUENCE [LARGE SCALE GENOMIC DNA]</scope>
</reference>
<dbReference type="EMBL" id="JX100814">
    <property type="protein sequence ID" value="AFU86688.1"/>
    <property type="molecule type" value="Genomic_DNA"/>
</dbReference>
<sequence>MNDRQIVVFHEPFGRLVRFLPEFQAEFEALKQAGFYRDPVGNSSRYTLAGWLMHILANEINPRRAFERTTLRLNHRLYWWARNHCEPGQEPLSEEAFLPTTLALIDDLKDRGYITPSAYAKTQTSWSVLY</sequence>
<dbReference type="KEGG" id="vg:13995987"/>